<evidence type="ECO:0000313" key="1">
    <source>
        <dbReference type="EMBL" id="KAJ0020357.1"/>
    </source>
</evidence>
<dbReference type="EMBL" id="CM047746">
    <property type="protein sequence ID" value="KAJ0020357.1"/>
    <property type="molecule type" value="Genomic_DNA"/>
</dbReference>
<keyword evidence="2" id="KW-1185">Reference proteome</keyword>
<protein>
    <submittedName>
        <fullName evidence="1">Uncharacterized protein</fullName>
    </submittedName>
</protein>
<sequence>MESSIHYSHPVGVSDSKAGAGLLDIILMKVIGEADFQRNRDLEKFLVDSGLYESEEDAKKTESMAEISQGILIDILDEEWMRDSLPDDELQLPPVVDRPDDAEDSSMSIITIVRGGVLHLYTFPCFMLCCTFIKDSLRSFNTNITVV</sequence>
<reference evidence="2" key="1">
    <citation type="journal article" date="2023" name="G3 (Bethesda)">
        <title>Genome assembly and association tests identify interacting loci associated with vigor, precocity, and sex in interspecific pistachio rootstocks.</title>
        <authorList>
            <person name="Palmer W."/>
            <person name="Jacygrad E."/>
            <person name="Sagayaradj S."/>
            <person name="Cavanaugh K."/>
            <person name="Han R."/>
            <person name="Bertier L."/>
            <person name="Beede B."/>
            <person name="Kafkas S."/>
            <person name="Golino D."/>
            <person name="Preece J."/>
            <person name="Michelmore R."/>
        </authorList>
    </citation>
    <scope>NUCLEOTIDE SEQUENCE [LARGE SCALE GENOMIC DNA]</scope>
</reference>
<evidence type="ECO:0000313" key="2">
    <source>
        <dbReference type="Proteomes" id="UP001163603"/>
    </source>
</evidence>
<comment type="caution">
    <text evidence="1">The sequence shown here is derived from an EMBL/GenBank/DDBJ whole genome shotgun (WGS) entry which is preliminary data.</text>
</comment>
<gene>
    <name evidence="1" type="ORF">Pint_31239</name>
</gene>
<dbReference type="Proteomes" id="UP001163603">
    <property type="component" value="Chromosome 11"/>
</dbReference>
<organism evidence="1 2">
    <name type="scientific">Pistacia integerrima</name>
    <dbReference type="NCBI Taxonomy" id="434235"/>
    <lineage>
        <taxon>Eukaryota</taxon>
        <taxon>Viridiplantae</taxon>
        <taxon>Streptophyta</taxon>
        <taxon>Embryophyta</taxon>
        <taxon>Tracheophyta</taxon>
        <taxon>Spermatophyta</taxon>
        <taxon>Magnoliopsida</taxon>
        <taxon>eudicotyledons</taxon>
        <taxon>Gunneridae</taxon>
        <taxon>Pentapetalae</taxon>
        <taxon>rosids</taxon>
        <taxon>malvids</taxon>
        <taxon>Sapindales</taxon>
        <taxon>Anacardiaceae</taxon>
        <taxon>Pistacia</taxon>
    </lineage>
</organism>
<name>A0ACC0XPX0_9ROSI</name>
<proteinExistence type="predicted"/>
<accession>A0ACC0XPX0</accession>